<name>A0A174GFC0_9FIRM</name>
<evidence type="ECO:0000313" key="11">
    <source>
        <dbReference type="EMBL" id="NSE16178.1"/>
    </source>
</evidence>
<evidence type="ECO:0000256" key="6">
    <source>
        <dbReference type="SAM" id="Phobius"/>
    </source>
</evidence>
<accession>A0A174GFC0</accession>
<evidence type="ECO:0000313" key="13">
    <source>
        <dbReference type="Proteomes" id="UP000768180"/>
    </source>
</evidence>
<dbReference type="PANTHER" id="PTHR30474:SF1">
    <property type="entry name" value="PEPTIDOGLYCAN GLYCOSYLTRANSFERASE MRDB"/>
    <property type="match status" value="1"/>
</dbReference>
<dbReference type="OrthoDB" id="9812661at2"/>
<dbReference type="GO" id="GO:0015648">
    <property type="term" value="F:lipid-linked peptidoglycan transporter activity"/>
    <property type="evidence" value="ECO:0007669"/>
    <property type="project" value="TreeGrafter"/>
</dbReference>
<dbReference type="GO" id="GO:0005886">
    <property type="term" value="C:plasma membrane"/>
    <property type="evidence" value="ECO:0007669"/>
    <property type="project" value="TreeGrafter"/>
</dbReference>
<feature type="transmembrane region" description="Helical" evidence="6">
    <location>
        <begin position="12"/>
        <end position="29"/>
    </location>
</feature>
<dbReference type="EMBL" id="JAKNFS010000010">
    <property type="protein sequence ID" value="MCG4765522.1"/>
    <property type="molecule type" value="Genomic_DNA"/>
</dbReference>
<dbReference type="GeneID" id="79855391"/>
<keyword evidence="4 6" id="KW-1133">Transmembrane helix</keyword>
<protein>
    <submittedName>
        <fullName evidence="7">Cell division protein FtsW</fullName>
    </submittedName>
    <submittedName>
        <fullName evidence="9">FtsW/RodA/SpoVE family cell cycle protein</fullName>
    </submittedName>
</protein>
<feature type="transmembrane region" description="Helical" evidence="6">
    <location>
        <begin position="352"/>
        <end position="372"/>
    </location>
</feature>
<keyword evidence="7" id="KW-0131">Cell cycle</keyword>
<dbReference type="EMBL" id="JAFHBD010000058">
    <property type="protein sequence ID" value="MBN2954157.1"/>
    <property type="molecule type" value="Genomic_DNA"/>
</dbReference>
<gene>
    <name evidence="7" type="primary">ftsW_3</name>
    <name evidence="7" type="ORF">ERS852406_02369</name>
    <name evidence="8" type="ORF">ERS852498_01226</name>
    <name evidence="11" type="ORF">G5B05_07070</name>
    <name evidence="9" type="ORF">JTJ23_11335</name>
    <name evidence="10" type="ORF">L0N21_08370</name>
</gene>
<evidence type="ECO:0000256" key="5">
    <source>
        <dbReference type="ARBA" id="ARBA00023136"/>
    </source>
</evidence>
<dbReference type="GO" id="GO:0008360">
    <property type="term" value="P:regulation of cell shape"/>
    <property type="evidence" value="ECO:0007669"/>
    <property type="project" value="UniProtKB-KW"/>
</dbReference>
<keyword evidence="5 6" id="KW-0472">Membrane</keyword>
<dbReference type="EMBL" id="CZAL01000005">
    <property type="protein sequence ID" value="CUP08856.1"/>
    <property type="molecule type" value="Genomic_DNA"/>
</dbReference>
<feature type="transmembrane region" description="Helical" evidence="6">
    <location>
        <begin position="104"/>
        <end position="122"/>
    </location>
</feature>
<feature type="transmembrane region" description="Helical" evidence="6">
    <location>
        <begin position="157"/>
        <end position="174"/>
    </location>
</feature>
<evidence type="ECO:0000256" key="4">
    <source>
        <dbReference type="ARBA" id="ARBA00022989"/>
    </source>
</evidence>
<evidence type="ECO:0000313" key="9">
    <source>
        <dbReference type="EMBL" id="MBN2954157.1"/>
    </source>
</evidence>
<dbReference type="Pfam" id="PF01098">
    <property type="entry name" value="FTSW_RODA_SPOVE"/>
    <property type="match status" value="1"/>
</dbReference>
<reference evidence="7 12" key="1">
    <citation type="submission" date="2015-09" db="EMBL/GenBank/DDBJ databases">
        <authorList>
            <consortium name="Pathogen Informatics"/>
        </authorList>
    </citation>
    <scope>NUCLEOTIDE SEQUENCE [LARGE SCALE GENOMIC DNA]</scope>
    <source>
        <strain evidence="7">2789STDY5608849</strain>
        <strain evidence="8 12">2789STDY5834885</strain>
    </source>
</reference>
<reference evidence="11 13" key="2">
    <citation type="journal article" date="2020" name="Cell Host Microbe">
        <title>Functional and Genomic Variation between Human-Derived Isolates of Lachnospiraceae Reveals Inter- and Intra-Species Diversity.</title>
        <authorList>
            <person name="Sorbara M.T."/>
            <person name="Littmann E.R."/>
            <person name="Fontana E."/>
            <person name="Moody T.U."/>
            <person name="Kohout C.E."/>
            <person name="Gjonbalaj M."/>
            <person name="Eaton V."/>
            <person name="Seok R."/>
            <person name="Leiner I.M."/>
            <person name="Pamer E.G."/>
        </authorList>
    </citation>
    <scope>NUCLEOTIDE SEQUENCE [LARGE SCALE GENOMIC DNA]</scope>
    <source>
        <strain evidence="11 13">MSK.14.54</strain>
    </source>
</reference>
<dbReference type="EMBL" id="JAAITQ010000010">
    <property type="protein sequence ID" value="NSE16178.1"/>
    <property type="molecule type" value="Genomic_DNA"/>
</dbReference>
<dbReference type="PANTHER" id="PTHR30474">
    <property type="entry name" value="CELL CYCLE PROTEIN"/>
    <property type="match status" value="1"/>
</dbReference>
<dbReference type="EMBL" id="CYYV01000011">
    <property type="protein sequence ID" value="CUO60621.1"/>
    <property type="molecule type" value="Genomic_DNA"/>
</dbReference>
<feature type="transmembrane region" description="Helical" evidence="6">
    <location>
        <begin position="181"/>
        <end position="202"/>
    </location>
</feature>
<reference evidence="9" key="4">
    <citation type="submission" date="2021-02" db="EMBL/GenBank/DDBJ databases">
        <title>Metagenome-assembled genomes from human diarrheal sample B26.</title>
        <authorList>
            <person name="Ateba T.P."/>
            <person name="Alayande K.A."/>
            <person name="Mwanza M."/>
        </authorList>
    </citation>
    <scope>NUCLEOTIDE SEQUENCE</scope>
    <source>
        <strain evidence="9">06WH</strain>
    </source>
</reference>
<dbReference type="InterPro" id="IPR001182">
    <property type="entry name" value="FtsW/RodA"/>
</dbReference>
<dbReference type="AlphaFoldDB" id="A0A174GFC0"/>
<evidence type="ECO:0000313" key="8">
    <source>
        <dbReference type="EMBL" id="CUP08856.1"/>
    </source>
</evidence>
<dbReference type="Proteomes" id="UP000737612">
    <property type="component" value="Unassembled WGS sequence"/>
</dbReference>
<sequence length="398" mass="43944">MLRRYKLKNYNFRLVILLIAISIIGVLLIGSADSADQKKQAIGVVLGVVIMIIVSLLDYSWLLNFYWVLYIGNLMMLGVLYLGGSTAKNTFGATRWIQIGSFQFQPTELSKIFLIMFFAMFLMKHEEDLNTAKTIFTAIGLLIPPLVMIYRQPDLKNTITVMVLFCFMMYVAGLSYKVIAVVLVSGSALVLALLLVITQVNFQLPAALDKTIGYQLGRIQDWLSDDADNADGRLQQQNSITAIGSGKLTGKGLNNNKVSSANKGNFVSQNHNDFIFAVAGEELGFFGCCGIILLLFLILVECIRTSRKAKDLSGTLICCGMAGLIAFQSFLNISVATGILPNTGTPLPFVSYGLTSLVTLYIGMGLVLNVGLQNRDFVTRNYELLRRKTINEHRIDRA</sequence>
<keyword evidence="13" id="KW-1185">Reference proteome</keyword>
<feature type="transmembrane region" description="Helical" evidence="6">
    <location>
        <begin position="315"/>
        <end position="340"/>
    </location>
</feature>
<dbReference type="GO" id="GO:0032153">
    <property type="term" value="C:cell division site"/>
    <property type="evidence" value="ECO:0007669"/>
    <property type="project" value="TreeGrafter"/>
</dbReference>
<feature type="transmembrane region" description="Helical" evidence="6">
    <location>
        <begin position="283"/>
        <end position="303"/>
    </location>
</feature>
<evidence type="ECO:0000256" key="3">
    <source>
        <dbReference type="ARBA" id="ARBA00022960"/>
    </source>
</evidence>
<organism evidence="7">
    <name type="scientific">Fusicatenibacter saccharivorans</name>
    <dbReference type="NCBI Taxonomy" id="1150298"/>
    <lineage>
        <taxon>Bacteria</taxon>
        <taxon>Bacillati</taxon>
        <taxon>Bacillota</taxon>
        <taxon>Clostridia</taxon>
        <taxon>Lachnospirales</taxon>
        <taxon>Lachnospiraceae</taxon>
        <taxon>Fusicatenibacter</taxon>
    </lineage>
</organism>
<comment type="subcellular location">
    <subcellularLocation>
        <location evidence="1">Membrane</location>
        <topology evidence="1">Multi-pass membrane protein</topology>
    </subcellularLocation>
</comment>
<evidence type="ECO:0000256" key="1">
    <source>
        <dbReference type="ARBA" id="ARBA00004141"/>
    </source>
</evidence>
<evidence type="ECO:0000313" key="10">
    <source>
        <dbReference type="EMBL" id="MCG4765522.1"/>
    </source>
</evidence>
<keyword evidence="3" id="KW-0133">Cell shape</keyword>
<dbReference type="Proteomes" id="UP001199915">
    <property type="component" value="Unassembled WGS sequence"/>
</dbReference>
<evidence type="ECO:0000313" key="7">
    <source>
        <dbReference type="EMBL" id="CUO60621.1"/>
    </source>
</evidence>
<dbReference type="GO" id="GO:0051301">
    <property type="term" value="P:cell division"/>
    <property type="evidence" value="ECO:0007669"/>
    <property type="project" value="UniProtKB-KW"/>
</dbReference>
<dbReference type="Proteomes" id="UP000095706">
    <property type="component" value="Unassembled WGS sequence"/>
</dbReference>
<keyword evidence="7" id="KW-0132">Cell division</keyword>
<reference evidence="10" key="5">
    <citation type="submission" date="2022-01" db="EMBL/GenBank/DDBJ databases">
        <title>Collection of gut derived symbiotic bacterial strains cultured from healthy donors.</title>
        <authorList>
            <person name="Lin H."/>
            <person name="Kohout C."/>
            <person name="Waligurski E."/>
            <person name="Pamer E.G."/>
        </authorList>
    </citation>
    <scope>NUCLEOTIDE SEQUENCE</scope>
    <source>
        <strain evidence="10">DFI.5.49</strain>
    </source>
</reference>
<dbReference type="RefSeq" id="WP_022462854.1">
    <property type="nucleotide sequence ID" value="NZ_CABJFB010000006.1"/>
</dbReference>
<feature type="transmembrane region" description="Helical" evidence="6">
    <location>
        <begin position="66"/>
        <end position="84"/>
    </location>
</feature>
<feature type="transmembrane region" description="Helical" evidence="6">
    <location>
        <begin position="41"/>
        <end position="59"/>
    </location>
</feature>
<reference evidence="11" key="3">
    <citation type="submission" date="2020-02" db="EMBL/GenBank/DDBJ databases">
        <authorList>
            <person name="Littmann E."/>
            <person name="Sorbara M."/>
        </authorList>
    </citation>
    <scope>NUCLEOTIDE SEQUENCE</scope>
    <source>
        <strain evidence="11">MSK.14.54</strain>
    </source>
</reference>
<evidence type="ECO:0000256" key="2">
    <source>
        <dbReference type="ARBA" id="ARBA00022692"/>
    </source>
</evidence>
<feature type="transmembrane region" description="Helical" evidence="6">
    <location>
        <begin position="134"/>
        <end position="151"/>
    </location>
</feature>
<proteinExistence type="predicted"/>
<keyword evidence="2 6" id="KW-0812">Transmembrane</keyword>
<dbReference type="Proteomes" id="UP000768180">
    <property type="component" value="Unassembled WGS sequence"/>
</dbReference>
<dbReference type="STRING" id="1150298.ERS852406_02369"/>
<dbReference type="Proteomes" id="UP000095709">
    <property type="component" value="Unassembled WGS sequence"/>
</dbReference>
<evidence type="ECO:0000313" key="12">
    <source>
        <dbReference type="Proteomes" id="UP000095709"/>
    </source>
</evidence>